<dbReference type="AlphaFoldDB" id="A0A7V4XS59"/>
<evidence type="ECO:0000256" key="6">
    <source>
        <dbReference type="HAMAP-Rule" id="MF_00074"/>
    </source>
</evidence>
<keyword evidence="1 6" id="KW-0963">Cytoplasm</keyword>
<keyword evidence="5 6" id="KW-0949">S-adenosyl-L-methionine</keyword>
<dbReference type="SUPFAM" id="SSF53335">
    <property type="entry name" value="S-adenosyl-L-methionine-dependent methyltransferases"/>
    <property type="match status" value="1"/>
</dbReference>
<keyword evidence="2 6" id="KW-0698">rRNA processing</keyword>
<dbReference type="HAMAP" id="MF_00074">
    <property type="entry name" value="16SrRNA_methyltr_G"/>
    <property type="match status" value="1"/>
</dbReference>
<evidence type="ECO:0000256" key="3">
    <source>
        <dbReference type="ARBA" id="ARBA00022603"/>
    </source>
</evidence>
<comment type="caution">
    <text evidence="6">Lacks conserved residue(s) required for the propagation of feature annotation.</text>
</comment>
<dbReference type="NCBIfam" id="TIGR00138">
    <property type="entry name" value="rsmG_gidB"/>
    <property type="match status" value="1"/>
</dbReference>
<gene>
    <name evidence="6 7" type="primary">rsmG</name>
    <name evidence="7" type="ORF">ENW50_05690</name>
</gene>
<dbReference type="Gene3D" id="3.40.50.150">
    <property type="entry name" value="Vaccinia Virus protein VP39"/>
    <property type="match status" value="1"/>
</dbReference>
<evidence type="ECO:0000256" key="1">
    <source>
        <dbReference type="ARBA" id="ARBA00022490"/>
    </source>
</evidence>
<dbReference type="EC" id="2.1.1.-" evidence="6"/>
<evidence type="ECO:0000313" key="7">
    <source>
        <dbReference type="EMBL" id="HGY94162.1"/>
    </source>
</evidence>
<comment type="subcellular location">
    <subcellularLocation>
        <location evidence="6">Cytoplasm</location>
    </subcellularLocation>
</comment>
<dbReference type="GO" id="GO:0070043">
    <property type="term" value="F:rRNA (guanine-N7-)-methyltransferase activity"/>
    <property type="evidence" value="ECO:0007669"/>
    <property type="project" value="UniProtKB-UniRule"/>
</dbReference>
<sequence>MNGEASALTAEMIRNLLVDCGTPVSGAEAERLGAFLALLLKWNARTNLTAIREPEMIVRRHFADSMFCARNLPEGTKTLLDFGSGGGFPGIPVALLRPEVSVTLAESQGRKASFLREAVRSLELRAEVWAERVEEMPAGRCFDCVTLRAVDRMMDACRAAAERVAVGGTMMVFTTERLREEVAAGLAGWSWSSVLRLPHAEQGLLLVGSRTVFHVEHEA</sequence>
<feature type="binding site" evidence="6">
    <location>
        <position position="148"/>
    </location>
    <ligand>
        <name>S-adenosyl-L-methionine</name>
        <dbReference type="ChEBI" id="CHEBI:59789"/>
    </ligand>
</feature>
<dbReference type="Pfam" id="PF02527">
    <property type="entry name" value="GidB"/>
    <property type="match status" value="1"/>
</dbReference>
<dbReference type="InterPro" id="IPR029063">
    <property type="entry name" value="SAM-dependent_MTases_sf"/>
</dbReference>
<organism evidence="7">
    <name type="scientific">Acidobacterium capsulatum</name>
    <dbReference type="NCBI Taxonomy" id="33075"/>
    <lineage>
        <taxon>Bacteria</taxon>
        <taxon>Pseudomonadati</taxon>
        <taxon>Acidobacteriota</taxon>
        <taxon>Terriglobia</taxon>
        <taxon>Terriglobales</taxon>
        <taxon>Acidobacteriaceae</taxon>
        <taxon>Acidobacterium</taxon>
    </lineage>
</organism>
<name>A0A7V4XS59_9BACT</name>
<proteinExistence type="inferred from homology"/>
<dbReference type="InterPro" id="IPR003682">
    <property type="entry name" value="rRNA_ssu_MeTfrase_G"/>
</dbReference>
<keyword evidence="4 6" id="KW-0808">Transferase</keyword>
<accession>A0A7V4XS59</accession>
<dbReference type="PANTHER" id="PTHR31760:SF0">
    <property type="entry name" value="S-ADENOSYL-L-METHIONINE-DEPENDENT METHYLTRANSFERASES SUPERFAMILY PROTEIN"/>
    <property type="match status" value="1"/>
</dbReference>
<dbReference type="PIRSF" id="PIRSF003078">
    <property type="entry name" value="GidB"/>
    <property type="match status" value="1"/>
</dbReference>
<comment type="caution">
    <text evidence="7">The sequence shown here is derived from an EMBL/GenBank/DDBJ whole genome shotgun (WGS) entry which is preliminary data.</text>
</comment>
<dbReference type="EMBL" id="DTKL01000032">
    <property type="protein sequence ID" value="HGY94162.1"/>
    <property type="molecule type" value="Genomic_DNA"/>
</dbReference>
<feature type="binding site" evidence="6">
    <location>
        <position position="83"/>
    </location>
    <ligand>
        <name>S-adenosyl-L-methionine</name>
        <dbReference type="ChEBI" id="CHEBI:59789"/>
    </ligand>
</feature>
<feature type="binding site" evidence="6">
    <location>
        <position position="88"/>
    </location>
    <ligand>
        <name>S-adenosyl-L-methionine</name>
        <dbReference type="ChEBI" id="CHEBI:59789"/>
    </ligand>
</feature>
<dbReference type="GO" id="GO:0005829">
    <property type="term" value="C:cytosol"/>
    <property type="evidence" value="ECO:0007669"/>
    <property type="project" value="TreeGrafter"/>
</dbReference>
<keyword evidence="3 6" id="KW-0489">Methyltransferase</keyword>
<comment type="function">
    <text evidence="6">Specifically methylates the N7 position of a guanine in 16S rRNA.</text>
</comment>
<comment type="similarity">
    <text evidence="6">Belongs to the methyltransferase superfamily. RNA methyltransferase RsmG family.</text>
</comment>
<feature type="binding site" evidence="6">
    <location>
        <begin position="133"/>
        <end position="134"/>
    </location>
    <ligand>
        <name>S-adenosyl-L-methionine</name>
        <dbReference type="ChEBI" id="CHEBI:59789"/>
    </ligand>
</feature>
<evidence type="ECO:0000256" key="2">
    <source>
        <dbReference type="ARBA" id="ARBA00022552"/>
    </source>
</evidence>
<dbReference type="PANTHER" id="PTHR31760">
    <property type="entry name" value="S-ADENOSYL-L-METHIONINE-DEPENDENT METHYLTRANSFERASES SUPERFAMILY PROTEIN"/>
    <property type="match status" value="1"/>
</dbReference>
<evidence type="ECO:0000256" key="5">
    <source>
        <dbReference type="ARBA" id="ARBA00022691"/>
    </source>
</evidence>
<evidence type="ECO:0000256" key="4">
    <source>
        <dbReference type="ARBA" id="ARBA00022679"/>
    </source>
</evidence>
<reference evidence="7" key="1">
    <citation type="journal article" date="2020" name="mSystems">
        <title>Genome- and Community-Level Interaction Insights into Carbon Utilization and Element Cycling Functions of Hydrothermarchaeota in Hydrothermal Sediment.</title>
        <authorList>
            <person name="Zhou Z."/>
            <person name="Liu Y."/>
            <person name="Xu W."/>
            <person name="Pan J."/>
            <person name="Luo Z.H."/>
            <person name="Li M."/>
        </authorList>
    </citation>
    <scope>NUCLEOTIDE SEQUENCE [LARGE SCALE GENOMIC DNA]</scope>
    <source>
        <strain evidence="7">SpSt-855</strain>
    </source>
</reference>
<protein>
    <recommendedName>
        <fullName evidence="6">Ribosomal RNA small subunit methyltransferase G</fullName>
        <ecNumber evidence="6">2.1.1.-</ecNumber>
    </recommendedName>
    <alternativeName>
        <fullName evidence="6">16S rRNA 7-methylguanosine methyltransferase</fullName>
        <shortName evidence="6">16S rRNA m7G methyltransferase</shortName>
    </alternativeName>
</protein>